<evidence type="ECO:0000313" key="12">
    <source>
        <dbReference type="Proteomes" id="UP000826195"/>
    </source>
</evidence>
<proteinExistence type="predicted"/>
<dbReference type="PANTHER" id="PTHR21137:SF35">
    <property type="entry name" value="ODORANT RECEPTOR 19A-RELATED"/>
    <property type="match status" value="1"/>
</dbReference>
<name>A0AAV7I9E6_COTGL</name>
<keyword evidence="4 10" id="KW-0812">Transmembrane</keyword>
<evidence type="ECO:0000256" key="5">
    <source>
        <dbReference type="ARBA" id="ARBA00022725"/>
    </source>
</evidence>
<dbReference type="GO" id="GO:0007165">
    <property type="term" value="P:signal transduction"/>
    <property type="evidence" value="ECO:0007669"/>
    <property type="project" value="UniProtKB-KW"/>
</dbReference>
<dbReference type="GO" id="GO:0005549">
    <property type="term" value="F:odorant binding"/>
    <property type="evidence" value="ECO:0007669"/>
    <property type="project" value="InterPro"/>
</dbReference>
<evidence type="ECO:0000256" key="6">
    <source>
        <dbReference type="ARBA" id="ARBA00022989"/>
    </source>
</evidence>
<evidence type="ECO:0000256" key="10">
    <source>
        <dbReference type="SAM" id="Phobius"/>
    </source>
</evidence>
<keyword evidence="3" id="KW-0716">Sensory transduction</keyword>
<evidence type="ECO:0000256" key="4">
    <source>
        <dbReference type="ARBA" id="ARBA00022692"/>
    </source>
</evidence>
<dbReference type="PANTHER" id="PTHR21137">
    <property type="entry name" value="ODORANT RECEPTOR"/>
    <property type="match status" value="1"/>
</dbReference>
<evidence type="ECO:0000256" key="7">
    <source>
        <dbReference type="ARBA" id="ARBA00023136"/>
    </source>
</evidence>
<keyword evidence="5" id="KW-0552">Olfaction</keyword>
<comment type="caution">
    <text evidence="11">The sequence shown here is derived from an EMBL/GenBank/DDBJ whole genome shotgun (WGS) entry which is preliminary data.</text>
</comment>
<dbReference type="GO" id="GO:0004984">
    <property type="term" value="F:olfactory receptor activity"/>
    <property type="evidence" value="ECO:0007669"/>
    <property type="project" value="InterPro"/>
</dbReference>
<dbReference type="InterPro" id="IPR004117">
    <property type="entry name" value="7tm6_olfct_rcpt"/>
</dbReference>
<dbReference type="Proteomes" id="UP000826195">
    <property type="component" value="Unassembled WGS sequence"/>
</dbReference>
<keyword evidence="6 10" id="KW-1133">Transmembrane helix</keyword>
<feature type="transmembrane region" description="Helical" evidence="10">
    <location>
        <begin position="162"/>
        <end position="179"/>
    </location>
</feature>
<evidence type="ECO:0000256" key="3">
    <source>
        <dbReference type="ARBA" id="ARBA00022606"/>
    </source>
</evidence>
<protein>
    <submittedName>
        <fullName evidence="11">Uncharacterized protein</fullName>
    </submittedName>
</protein>
<evidence type="ECO:0000256" key="1">
    <source>
        <dbReference type="ARBA" id="ARBA00004651"/>
    </source>
</evidence>
<dbReference type="AlphaFoldDB" id="A0AAV7I9E6"/>
<evidence type="ECO:0000256" key="2">
    <source>
        <dbReference type="ARBA" id="ARBA00022475"/>
    </source>
</evidence>
<feature type="transmembrane region" description="Helical" evidence="10">
    <location>
        <begin position="12"/>
        <end position="32"/>
    </location>
</feature>
<feature type="transmembrane region" description="Helical" evidence="10">
    <location>
        <begin position="123"/>
        <end position="150"/>
    </location>
</feature>
<accession>A0AAV7I9E6</accession>
<keyword evidence="2" id="KW-1003">Cell membrane</keyword>
<evidence type="ECO:0000256" key="8">
    <source>
        <dbReference type="ARBA" id="ARBA00023170"/>
    </source>
</evidence>
<gene>
    <name evidence="11" type="ORF">KQX54_004362</name>
</gene>
<keyword evidence="7 10" id="KW-0472">Membrane</keyword>
<evidence type="ECO:0000256" key="9">
    <source>
        <dbReference type="ARBA" id="ARBA00023224"/>
    </source>
</evidence>
<reference evidence="11 12" key="1">
    <citation type="journal article" date="2021" name="J. Hered.">
        <title>A chromosome-level genome assembly of the parasitoid wasp, Cotesia glomerata (Hymenoptera: Braconidae).</title>
        <authorList>
            <person name="Pinto B.J."/>
            <person name="Weis J.J."/>
            <person name="Gamble T."/>
            <person name="Ode P.J."/>
            <person name="Paul R."/>
            <person name="Zaspel J.M."/>
        </authorList>
    </citation>
    <scope>NUCLEOTIDE SEQUENCE [LARGE SCALE GENOMIC DNA]</scope>
    <source>
        <strain evidence="11">CgM1</strain>
    </source>
</reference>
<comment type="subcellular location">
    <subcellularLocation>
        <location evidence="1">Cell membrane</location>
        <topology evidence="1">Multi-pass membrane protein</topology>
    </subcellularLocation>
</comment>
<evidence type="ECO:0000313" key="11">
    <source>
        <dbReference type="EMBL" id="KAH0548926.1"/>
    </source>
</evidence>
<keyword evidence="12" id="KW-1185">Reference proteome</keyword>
<dbReference type="EMBL" id="JAHXZJ010001864">
    <property type="protein sequence ID" value="KAH0548926.1"/>
    <property type="molecule type" value="Genomic_DNA"/>
</dbReference>
<sequence length="235" mass="27323">MTYKLAFFIQAYNITFGLVTIVALEFLSWGLMRWTIVQLKVLSSNYRHCNSDITLIGSLNVSKSTYDRIKNFSILKVDDEDVEIHNFIASEEKEVDSIDDCFNWRFKTCIKHHKRLIQIIHQLNSVFTTSLLVQLEVSSFLMCLNGYLAFMFPNDNQRLIRSIMYLIAGFVQLLYWCGFGNELKYQKKSAVLSTTTNIVVIQFTTLIVSPFKYPDSDCDEGSISPRHLYRRFTSK</sequence>
<keyword evidence="8" id="KW-0675">Receptor</keyword>
<dbReference type="GO" id="GO:0005886">
    <property type="term" value="C:plasma membrane"/>
    <property type="evidence" value="ECO:0007669"/>
    <property type="project" value="UniProtKB-SubCell"/>
</dbReference>
<organism evidence="11 12">
    <name type="scientific">Cotesia glomerata</name>
    <name type="common">Lepidopteran parasitic wasp</name>
    <name type="synonym">Apanteles glomeratus</name>
    <dbReference type="NCBI Taxonomy" id="32391"/>
    <lineage>
        <taxon>Eukaryota</taxon>
        <taxon>Metazoa</taxon>
        <taxon>Ecdysozoa</taxon>
        <taxon>Arthropoda</taxon>
        <taxon>Hexapoda</taxon>
        <taxon>Insecta</taxon>
        <taxon>Pterygota</taxon>
        <taxon>Neoptera</taxon>
        <taxon>Endopterygota</taxon>
        <taxon>Hymenoptera</taxon>
        <taxon>Apocrita</taxon>
        <taxon>Ichneumonoidea</taxon>
        <taxon>Braconidae</taxon>
        <taxon>Microgastrinae</taxon>
        <taxon>Cotesia</taxon>
    </lineage>
</organism>
<dbReference type="Pfam" id="PF02949">
    <property type="entry name" value="7tm_6"/>
    <property type="match status" value="1"/>
</dbReference>
<keyword evidence="9" id="KW-0807">Transducer</keyword>